<proteinExistence type="inferred from homology"/>
<protein>
    <submittedName>
        <fullName evidence="7">Sugar-binding transcriptional regulator</fullName>
    </submittedName>
</protein>
<name>A0A846TWH5_9BACI</name>
<evidence type="ECO:0000256" key="4">
    <source>
        <dbReference type="ARBA" id="ARBA00023163"/>
    </source>
</evidence>
<dbReference type="Proteomes" id="UP000587942">
    <property type="component" value="Unassembled WGS sequence"/>
</dbReference>
<dbReference type="RefSeq" id="WP_167833111.1">
    <property type="nucleotide sequence ID" value="NZ_JAAVUM010000010.1"/>
</dbReference>
<keyword evidence="4" id="KW-0804">Transcription</keyword>
<evidence type="ECO:0000256" key="2">
    <source>
        <dbReference type="ARBA" id="ARBA00023015"/>
    </source>
</evidence>
<dbReference type="GO" id="GO:0003677">
    <property type="term" value="F:DNA binding"/>
    <property type="evidence" value="ECO:0007669"/>
    <property type="project" value="UniProtKB-KW"/>
</dbReference>
<dbReference type="AlphaFoldDB" id="A0A846TWH5"/>
<feature type="domain" description="CggR N-terminal DNA binding" evidence="6">
    <location>
        <begin position="19"/>
        <end position="89"/>
    </location>
</feature>
<comment type="caution">
    <text evidence="7">The sequence shown here is derived from an EMBL/GenBank/DDBJ whole genome shotgun (WGS) entry which is preliminary data.</text>
</comment>
<dbReference type="Gene3D" id="1.10.10.10">
    <property type="entry name" value="Winged helix-like DNA-binding domain superfamily/Winged helix DNA-binding domain"/>
    <property type="match status" value="1"/>
</dbReference>
<evidence type="ECO:0000256" key="1">
    <source>
        <dbReference type="ARBA" id="ARBA00010466"/>
    </source>
</evidence>
<sequence length="341" mass="37726">MDFSLIDIQKRILPDLLQVMQKRYLILQYINVMQPVGRRNLSISLNLTERILRSEVEFLKDQNLISMSVQGMTLTKAGKDILESLERVMRDIMGIDSLERKLQERMGIRRVIVVPGDSDQSPWVKSELGRATANSMKELLHSKNIIAVTGGSTMAAVAESLTPEFGKKDLLFVPARGGIGEDVKNQANTVCAIMADNTNSRNRVFYVPDQVSTEVYKSFIKEPLIYEVWNLVKSASMVLHGIGDAITMAERRNTSPEDLHKILDGKAVGEAFGYYFNEDGEIVHKVLTIGLQLNDLANIGDIIAVAGGESKAKAIRAYMKQAPSSTILITDEGAAKTLLQG</sequence>
<accession>A0A846TWH5</accession>
<dbReference type="SUPFAM" id="SSF46785">
    <property type="entry name" value="Winged helix' DNA-binding domain"/>
    <property type="match status" value="1"/>
</dbReference>
<dbReference type="InterPro" id="IPR048715">
    <property type="entry name" value="CggR_N"/>
</dbReference>
<evidence type="ECO:0000313" key="8">
    <source>
        <dbReference type="Proteomes" id="UP000587942"/>
    </source>
</evidence>
<evidence type="ECO:0000259" key="5">
    <source>
        <dbReference type="Pfam" id="PF04198"/>
    </source>
</evidence>
<dbReference type="PANTHER" id="PTHR34294:SF5">
    <property type="entry name" value="CENTRAL GLYCOLYTIC GENES REGULATOR"/>
    <property type="match status" value="1"/>
</dbReference>
<organism evidence="7 8">
    <name type="scientific">Mesobacillus selenatarsenatis</name>
    <dbReference type="NCBI Taxonomy" id="388741"/>
    <lineage>
        <taxon>Bacteria</taxon>
        <taxon>Bacillati</taxon>
        <taxon>Bacillota</taxon>
        <taxon>Bacilli</taxon>
        <taxon>Bacillales</taxon>
        <taxon>Bacillaceae</taxon>
        <taxon>Mesobacillus</taxon>
    </lineage>
</organism>
<keyword evidence="3" id="KW-0238">DNA-binding</keyword>
<gene>
    <name evidence="7" type="ORF">GWK17_14640</name>
</gene>
<evidence type="ECO:0000259" key="6">
    <source>
        <dbReference type="Pfam" id="PF21715"/>
    </source>
</evidence>
<dbReference type="SUPFAM" id="SSF100950">
    <property type="entry name" value="NagB/RpiA/CoA transferase-like"/>
    <property type="match status" value="1"/>
</dbReference>
<evidence type="ECO:0000313" key="7">
    <source>
        <dbReference type="EMBL" id="NKE06691.1"/>
    </source>
</evidence>
<dbReference type="GO" id="GO:0030246">
    <property type="term" value="F:carbohydrate binding"/>
    <property type="evidence" value="ECO:0007669"/>
    <property type="project" value="InterPro"/>
</dbReference>
<dbReference type="InterPro" id="IPR037171">
    <property type="entry name" value="NagB/RpiA_transferase-like"/>
</dbReference>
<evidence type="ECO:0000256" key="3">
    <source>
        <dbReference type="ARBA" id="ARBA00023125"/>
    </source>
</evidence>
<dbReference type="Gene3D" id="3.40.50.1360">
    <property type="match status" value="1"/>
</dbReference>
<dbReference type="Pfam" id="PF21715">
    <property type="entry name" value="CggR_N"/>
    <property type="match status" value="1"/>
</dbReference>
<comment type="similarity">
    <text evidence="1">Belongs to the SorC transcriptional regulatory family.</text>
</comment>
<dbReference type="InterPro" id="IPR007324">
    <property type="entry name" value="Sugar-bd_dom_put"/>
</dbReference>
<dbReference type="InterPro" id="IPR036390">
    <property type="entry name" value="WH_DNA-bd_sf"/>
</dbReference>
<dbReference type="Pfam" id="PF04198">
    <property type="entry name" value="Sugar-bind"/>
    <property type="match status" value="1"/>
</dbReference>
<feature type="domain" description="Sugar-binding" evidence="5">
    <location>
        <begin position="93"/>
        <end position="340"/>
    </location>
</feature>
<dbReference type="InterPro" id="IPR051054">
    <property type="entry name" value="SorC_transcr_regulators"/>
</dbReference>
<keyword evidence="2" id="KW-0805">Transcription regulation</keyword>
<dbReference type="InterPro" id="IPR036388">
    <property type="entry name" value="WH-like_DNA-bd_sf"/>
</dbReference>
<reference evidence="7 8" key="1">
    <citation type="submission" date="2020-03" db="EMBL/GenBank/DDBJ databases">
        <authorList>
            <person name="Sun Q."/>
        </authorList>
    </citation>
    <scope>NUCLEOTIDE SEQUENCE [LARGE SCALE GENOMIC DNA]</scope>
    <source>
        <strain evidence="7 8">KACC 21451</strain>
    </source>
</reference>
<dbReference type="PANTHER" id="PTHR34294">
    <property type="entry name" value="TRANSCRIPTIONAL REGULATOR-RELATED"/>
    <property type="match status" value="1"/>
</dbReference>
<dbReference type="EMBL" id="JAAVUM010000010">
    <property type="protein sequence ID" value="NKE06691.1"/>
    <property type="molecule type" value="Genomic_DNA"/>
</dbReference>